<keyword evidence="5 7" id="KW-0472">Membrane</keyword>
<feature type="transmembrane region" description="Helical" evidence="7">
    <location>
        <begin position="611"/>
        <end position="631"/>
    </location>
</feature>
<evidence type="ECO:0000313" key="10">
    <source>
        <dbReference type="EMBL" id="SDD81772.1"/>
    </source>
</evidence>
<evidence type="ECO:0000256" key="3">
    <source>
        <dbReference type="ARBA" id="ARBA00022692"/>
    </source>
</evidence>
<evidence type="ECO:0000259" key="9">
    <source>
        <dbReference type="Pfam" id="PF13515"/>
    </source>
</evidence>
<dbReference type="Pfam" id="PF12805">
    <property type="entry name" value="FUSC-like"/>
    <property type="match status" value="1"/>
</dbReference>
<evidence type="ECO:0000256" key="4">
    <source>
        <dbReference type="ARBA" id="ARBA00022989"/>
    </source>
</evidence>
<organism evidence="10 11">
    <name type="scientific">Niabella drilacis (strain DSM 25811 / CCM 8410 / CCUG 62505 / LMG 26954 / E90)</name>
    <dbReference type="NCBI Taxonomy" id="1285928"/>
    <lineage>
        <taxon>Bacteria</taxon>
        <taxon>Pseudomonadati</taxon>
        <taxon>Bacteroidota</taxon>
        <taxon>Chitinophagia</taxon>
        <taxon>Chitinophagales</taxon>
        <taxon>Chitinophagaceae</taxon>
        <taxon>Niabella</taxon>
    </lineage>
</organism>
<comment type="similarity">
    <text evidence="6">Belongs to the YccS/YhfK family.</text>
</comment>
<dbReference type="InterPro" id="IPR032692">
    <property type="entry name" value="YccS_N"/>
</dbReference>
<comment type="subcellular location">
    <subcellularLocation>
        <location evidence="1">Cell membrane</location>
        <topology evidence="1">Multi-pass membrane protein</topology>
    </subcellularLocation>
</comment>
<dbReference type="OrthoDB" id="8670769at2"/>
<keyword evidence="4 7" id="KW-1133">Transmembrane helix</keyword>
<feature type="transmembrane region" description="Helical" evidence="7">
    <location>
        <begin position="90"/>
        <end position="109"/>
    </location>
</feature>
<evidence type="ECO:0000313" key="11">
    <source>
        <dbReference type="Proteomes" id="UP000198757"/>
    </source>
</evidence>
<dbReference type="STRING" id="1285928.SAMN04487894_11422"/>
<protein>
    <submittedName>
        <fullName evidence="10">TIGR01666 family membrane protein</fullName>
    </submittedName>
</protein>
<gene>
    <name evidence="10" type="ORF">SAMN04487894_11422</name>
</gene>
<evidence type="ECO:0000256" key="6">
    <source>
        <dbReference type="ARBA" id="ARBA00043993"/>
    </source>
</evidence>
<dbReference type="InterPro" id="IPR049453">
    <property type="entry name" value="Memb_transporter_dom"/>
</dbReference>
<feature type="transmembrane region" description="Helical" evidence="7">
    <location>
        <begin position="489"/>
        <end position="507"/>
    </location>
</feature>
<evidence type="ECO:0000259" key="8">
    <source>
        <dbReference type="Pfam" id="PF12805"/>
    </source>
</evidence>
<keyword evidence="2" id="KW-1003">Cell membrane</keyword>
<dbReference type="PANTHER" id="PTHR30509:SF8">
    <property type="entry name" value="INNER MEMBRANE PROTEIN YCCS"/>
    <property type="match status" value="1"/>
</dbReference>
<evidence type="ECO:0000256" key="5">
    <source>
        <dbReference type="ARBA" id="ARBA00023136"/>
    </source>
</evidence>
<dbReference type="GO" id="GO:0005886">
    <property type="term" value="C:plasma membrane"/>
    <property type="evidence" value="ECO:0007669"/>
    <property type="project" value="UniProtKB-SubCell"/>
</dbReference>
<evidence type="ECO:0000256" key="7">
    <source>
        <dbReference type="SAM" id="Phobius"/>
    </source>
</evidence>
<evidence type="ECO:0000256" key="2">
    <source>
        <dbReference type="ARBA" id="ARBA00022475"/>
    </source>
</evidence>
<feature type="transmembrane region" description="Helical" evidence="7">
    <location>
        <begin position="451"/>
        <end position="483"/>
    </location>
</feature>
<dbReference type="Proteomes" id="UP000198757">
    <property type="component" value="Unassembled WGS sequence"/>
</dbReference>
<proteinExistence type="inferred from homology"/>
<accession>A0A1G6XUT3</accession>
<keyword evidence="3 7" id="KW-0812">Transmembrane</keyword>
<sequence length="755" mass="86091">MDYIKEYRQFVSSYYFNEAVRITVGIILPSVVLNFFGMLEIGLIASLGAMAVSAADIPGPIRERRNGMFAALALIFFVDLITGFAHVNQLVTAVLILGLSFSLSMLGVYNARTNAIGFAGLLIMVLTLYHKATGWNVVLDGIYLLCGGLWYIGLSLALHGVRPYKVIQQALGDSIISVADYLKTRSHFYNEGVNYDKTYKNLMLQQQKVQDKQILVREMLFKSRNIVKSTTLTGRGLLVIFVESVDLFEKANATFYNYESMHKRFDGANILPHFQKVILGMVDELYEIGVSVQEGRRSRVSKNLNDELRGLKQHFENFVNTHRNAENLEALINMRKIMQSIEDMILRIYTLHHYTRYDRKEVKEYRLSDNYDSFIEKTDLDSDLIRENLTLQSNTFRHALRLSFAMTMGYITAILLKLEYSYWILLTTLVILKPTYSVTKQRNYQRVLGTVIGALGGIGLLFLVSSSTGRFTAMVLLMIATYSFMRTRYLVSVTFMTAYVLILFFLLDSRNFHVVIENRILDTLIGSIIAFFTTYLIPSWEKKQVNSYMATALEKTRIYFETVSSAYVKSEPPPDYKLSRKEAFVAQANLSGTFSRMLSEPKSKQKNIKKIHQFVVMIFTINSHIATLAHYSRQLAAKYRTYNFLPTIENTLHELENTAGMLSDEELKQPAAHSDTQSLKAAVKELLEKRRHEIQQGLRDTETKVTLSELKPIIDQFLLISRASGDLNKLAEEITGFKRTGEEEKVPVESLSAAE</sequence>
<feature type="transmembrane region" description="Helical" evidence="7">
    <location>
        <begin position="519"/>
        <end position="537"/>
    </location>
</feature>
<dbReference type="PANTHER" id="PTHR30509">
    <property type="entry name" value="P-HYDROXYBENZOIC ACID EFFLUX PUMP SUBUNIT-RELATED"/>
    <property type="match status" value="1"/>
</dbReference>
<dbReference type="RefSeq" id="WP_090392003.1">
    <property type="nucleotide sequence ID" value="NZ_FMZO01000014.1"/>
</dbReference>
<reference evidence="11" key="1">
    <citation type="submission" date="2016-10" db="EMBL/GenBank/DDBJ databases">
        <authorList>
            <person name="Varghese N."/>
            <person name="Submissions S."/>
        </authorList>
    </citation>
    <scope>NUCLEOTIDE SEQUENCE [LARGE SCALE GENOMIC DNA]</scope>
    <source>
        <strain evidence="11">DSM 25811 / CCM 8410 / LMG 26954 / E90</strain>
    </source>
</reference>
<name>A0A1G6XUT3_NIADE</name>
<feature type="transmembrane region" description="Helical" evidence="7">
    <location>
        <begin position="35"/>
        <end position="55"/>
    </location>
</feature>
<dbReference type="Pfam" id="PF13515">
    <property type="entry name" value="FUSC_2"/>
    <property type="match status" value="1"/>
</dbReference>
<keyword evidence="11" id="KW-1185">Reference proteome</keyword>
<evidence type="ECO:0000256" key="1">
    <source>
        <dbReference type="ARBA" id="ARBA00004651"/>
    </source>
</evidence>
<feature type="domain" description="Integral membrane protein YccS N-terminal" evidence="8">
    <location>
        <begin position="70"/>
        <end position="343"/>
    </location>
</feature>
<dbReference type="EMBL" id="FMZO01000014">
    <property type="protein sequence ID" value="SDD81772.1"/>
    <property type="molecule type" value="Genomic_DNA"/>
</dbReference>
<dbReference type="AlphaFoldDB" id="A0A1G6XUT3"/>
<feature type="transmembrane region" description="Helical" evidence="7">
    <location>
        <begin position="67"/>
        <end position="84"/>
    </location>
</feature>
<feature type="domain" description="Integral membrane bound transporter" evidence="9">
    <location>
        <begin position="412"/>
        <end position="532"/>
    </location>
</feature>
<feature type="transmembrane region" description="Helical" evidence="7">
    <location>
        <begin position="141"/>
        <end position="161"/>
    </location>
</feature>